<dbReference type="RefSeq" id="WP_145432577.1">
    <property type="nucleotide sequence ID" value="NZ_CP036339.1"/>
</dbReference>
<dbReference type="KEGG" id="llh:I41_22670"/>
<dbReference type="Proteomes" id="UP000317909">
    <property type="component" value="Chromosome"/>
</dbReference>
<keyword evidence="3" id="KW-1185">Reference proteome</keyword>
<accession>A0A517TXH5</accession>
<dbReference type="OrthoDB" id="255507at2"/>
<feature type="compositionally biased region" description="Basic and acidic residues" evidence="1">
    <location>
        <begin position="8"/>
        <end position="24"/>
    </location>
</feature>
<name>A0A517TXH5_9BACT</name>
<dbReference type="EMBL" id="CP036339">
    <property type="protein sequence ID" value="QDT73078.1"/>
    <property type="molecule type" value="Genomic_DNA"/>
</dbReference>
<organism evidence="2 3">
    <name type="scientific">Lacipirellula limnantheis</name>
    <dbReference type="NCBI Taxonomy" id="2528024"/>
    <lineage>
        <taxon>Bacteria</taxon>
        <taxon>Pseudomonadati</taxon>
        <taxon>Planctomycetota</taxon>
        <taxon>Planctomycetia</taxon>
        <taxon>Pirellulales</taxon>
        <taxon>Lacipirellulaceae</taxon>
        <taxon>Lacipirellula</taxon>
    </lineage>
</organism>
<feature type="region of interest" description="Disordered" evidence="1">
    <location>
        <begin position="1"/>
        <end position="24"/>
    </location>
</feature>
<gene>
    <name evidence="2" type="ORF">I41_22670</name>
</gene>
<protein>
    <submittedName>
        <fullName evidence="2">Uncharacterized protein</fullName>
    </submittedName>
</protein>
<evidence type="ECO:0000313" key="2">
    <source>
        <dbReference type="EMBL" id="QDT73078.1"/>
    </source>
</evidence>
<dbReference type="AlphaFoldDB" id="A0A517TXH5"/>
<evidence type="ECO:0000256" key="1">
    <source>
        <dbReference type="SAM" id="MobiDB-lite"/>
    </source>
</evidence>
<sequence length="104" mass="11759">MALFRAVAHPERSESSTPWRHDPDGISERALTSFLIFAHHGEQRAARIAEFRAPHPPGTKYCIVSQWLPADDVRRETRDAALAELDAQLEAELVPMEIYSAELH</sequence>
<proteinExistence type="predicted"/>
<reference evidence="2 3" key="1">
    <citation type="submission" date="2019-02" db="EMBL/GenBank/DDBJ databases">
        <title>Deep-cultivation of Planctomycetes and their phenomic and genomic characterization uncovers novel biology.</title>
        <authorList>
            <person name="Wiegand S."/>
            <person name="Jogler M."/>
            <person name="Boedeker C."/>
            <person name="Pinto D."/>
            <person name="Vollmers J."/>
            <person name="Rivas-Marin E."/>
            <person name="Kohn T."/>
            <person name="Peeters S.H."/>
            <person name="Heuer A."/>
            <person name="Rast P."/>
            <person name="Oberbeckmann S."/>
            <person name="Bunk B."/>
            <person name="Jeske O."/>
            <person name="Meyerdierks A."/>
            <person name="Storesund J.E."/>
            <person name="Kallscheuer N."/>
            <person name="Luecker S."/>
            <person name="Lage O.M."/>
            <person name="Pohl T."/>
            <person name="Merkel B.J."/>
            <person name="Hornburger P."/>
            <person name="Mueller R.-W."/>
            <person name="Bruemmer F."/>
            <person name="Labrenz M."/>
            <person name="Spormann A.M."/>
            <person name="Op den Camp H."/>
            <person name="Overmann J."/>
            <person name="Amann R."/>
            <person name="Jetten M.S.M."/>
            <person name="Mascher T."/>
            <person name="Medema M.H."/>
            <person name="Devos D.P."/>
            <person name="Kaster A.-K."/>
            <person name="Ovreas L."/>
            <person name="Rohde M."/>
            <person name="Galperin M.Y."/>
            <person name="Jogler C."/>
        </authorList>
    </citation>
    <scope>NUCLEOTIDE SEQUENCE [LARGE SCALE GENOMIC DNA]</scope>
    <source>
        <strain evidence="2 3">I41</strain>
    </source>
</reference>
<evidence type="ECO:0000313" key="3">
    <source>
        <dbReference type="Proteomes" id="UP000317909"/>
    </source>
</evidence>